<dbReference type="GO" id="GO:0005576">
    <property type="term" value="C:extracellular region"/>
    <property type="evidence" value="ECO:0007669"/>
    <property type="project" value="UniProtKB-SubCell"/>
</dbReference>
<accession>A0A934S688</accession>
<reference evidence="3" key="1">
    <citation type="submission" date="2021-01" db="EMBL/GenBank/DDBJ databases">
        <title>Modified the classification status of verrucomicrobia.</title>
        <authorList>
            <person name="Feng X."/>
        </authorList>
    </citation>
    <scope>NUCLEOTIDE SEQUENCE</scope>
    <source>
        <strain evidence="3">KCTC 22041</strain>
    </source>
</reference>
<dbReference type="InterPro" id="IPR011042">
    <property type="entry name" value="6-blade_b-propeller_TolB-like"/>
</dbReference>
<dbReference type="AlphaFoldDB" id="A0A934S688"/>
<dbReference type="PANTHER" id="PTHR10009">
    <property type="entry name" value="PROTEIN YELLOW-RELATED"/>
    <property type="match status" value="1"/>
</dbReference>
<evidence type="ECO:0000313" key="4">
    <source>
        <dbReference type="Proteomes" id="UP000603141"/>
    </source>
</evidence>
<comment type="caution">
    <text evidence="3">The sequence shown here is derived from an EMBL/GenBank/DDBJ whole genome shotgun (WGS) entry which is preliminary data.</text>
</comment>
<keyword evidence="4" id="KW-1185">Reference proteome</keyword>
<keyword evidence="2" id="KW-0964">Secreted</keyword>
<evidence type="ECO:0000256" key="2">
    <source>
        <dbReference type="ARBA" id="ARBA00022525"/>
    </source>
</evidence>
<gene>
    <name evidence="3" type="ORF">JIN85_05905</name>
</gene>
<evidence type="ECO:0008006" key="5">
    <source>
        <dbReference type="Google" id="ProtNLM"/>
    </source>
</evidence>
<dbReference type="Pfam" id="PF03022">
    <property type="entry name" value="MRJP"/>
    <property type="match status" value="1"/>
</dbReference>
<dbReference type="RefSeq" id="WP_200268568.1">
    <property type="nucleotide sequence ID" value="NZ_JAENIJ010000006.1"/>
</dbReference>
<evidence type="ECO:0000313" key="3">
    <source>
        <dbReference type="EMBL" id="MBK1881939.1"/>
    </source>
</evidence>
<evidence type="ECO:0000256" key="1">
    <source>
        <dbReference type="ARBA" id="ARBA00004613"/>
    </source>
</evidence>
<protein>
    <recommendedName>
        <fullName evidence="5">Gluconolactonase</fullName>
    </recommendedName>
</protein>
<proteinExistence type="predicted"/>
<dbReference type="SUPFAM" id="SSF101898">
    <property type="entry name" value="NHL repeat"/>
    <property type="match status" value="1"/>
</dbReference>
<dbReference type="PANTHER" id="PTHR10009:SF18">
    <property type="entry name" value="PROTEIN YELLOW-LIKE PROTEIN"/>
    <property type="match status" value="1"/>
</dbReference>
<dbReference type="Gene3D" id="2.120.10.30">
    <property type="entry name" value="TolB, C-terminal domain"/>
    <property type="match status" value="1"/>
</dbReference>
<organism evidence="3 4">
    <name type="scientific">Luteolibacter pohnpeiensis</name>
    <dbReference type="NCBI Taxonomy" id="454153"/>
    <lineage>
        <taxon>Bacteria</taxon>
        <taxon>Pseudomonadati</taxon>
        <taxon>Verrucomicrobiota</taxon>
        <taxon>Verrucomicrobiia</taxon>
        <taxon>Verrucomicrobiales</taxon>
        <taxon>Verrucomicrobiaceae</taxon>
        <taxon>Luteolibacter</taxon>
    </lineage>
</organism>
<dbReference type="Proteomes" id="UP000603141">
    <property type="component" value="Unassembled WGS sequence"/>
</dbReference>
<dbReference type="InterPro" id="IPR017996">
    <property type="entry name" value="MRJP/yellow-related"/>
</dbReference>
<comment type="subcellular location">
    <subcellularLocation>
        <location evidence="1">Secreted</location>
    </subcellularLocation>
</comment>
<name>A0A934S688_9BACT</name>
<dbReference type="EMBL" id="JAENIJ010000006">
    <property type="protein sequence ID" value="MBK1881939.1"/>
    <property type="molecule type" value="Genomic_DNA"/>
</dbReference>
<sequence length="370" mass="41523">MNLIPRSFVILTTFLTIHQVSMAKSELIEVASFGKNQPIGLTVSPQSNRVFVSFPHREPFLYGLTEIIDGKRVPFPDESWNQFDRDDPKEHFVNVQDLYADRENNLWVLDSAPAGNASIFGGSKAKEGQFKLIRIDLTKNQVADIYQFDDLPKAQSGLNDVRIDHTHQLAYLSDPAMKAIVVLDLKTGKSRVVLKNDPSTVAEPGFILKIEDREMRNASGHPFTSNVNGIALTQDDRFFYFHAINRKDLFRIETRYLADPEIRPEVLSEKVEHVAQTGPCHGMIADAAGNIYLTNSPDHAIDYLTPSGELKTLVTDERLSWPDSLGIGSDGFLYLSASQLNRLPSWNGGTDRVSYPFRVYKVKLPSSPTQ</sequence>